<name>A0AAD6QTN8_9ROSI</name>
<comment type="caution">
    <text evidence="4">The sequence shown here is derived from an EMBL/GenBank/DDBJ whole genome shotgun (WGS) entry which is preliminary data.</text>
</comment>
<keyword evidence="2" id="KW-0175">Coiled coil</keyword>
<feature type="region of interest" description="Disordered" evidence="3">
    <location>
        <begin position="233"/>
        <end position="319"/>
    </location>
</feature>
<evidence type="ECO:0000313" key="4">
    <source>
        <dbReference type="EMBL" id="KAJ6996473.1"/>
    </source>
</evidence>
<dbReference type="InterPro" id="IPR008587">
    <property type="entry name" value="FPP_plant"/>
</dbReference>
<evidence type="ECO:0000256" key="1">
    <source>
        <dbReference type="ARBA" id="ARBA00005921"/>
    </source>
</evidence>
<dbReference type="PANTHER" id="PTHR31580">
    <property type="entry name" value="FILAMENT-LIKE PLANT PROTEIN 4"/>
    <property type="match status" value="1"/>
</dbReference>
<gene>
    <name evidence="4" type="ORF">NC653_013160</name>
</gene>
<keyword evidence="5" id="KW-1185">Reference proteome</keyword>
<evidence type="ECO:0000313" key="5">
    <source>
        <dbReference type="Proteomes" id="UP001164929"/>
    </source>
</evidence>
<evidence type="ECO:0008006" key="6">
    <source>
        <dbReference type="Google" id="ProtNLM"/>
    </source>
</evidence>
<evidence type="ECO:0000256" key="2">
    <source>
        <dbReference type="ARBA" id="ARBA00023054"/>
    </source>
</evidence>
<reference evidence="4" key="1">
    <citation type="journal article" date="2023" name="Mol. Ecol. Resour.">
        <title>Chromosome-level genome assembly of a triploid poplar Populus alba 'Berolinensis'.</title>
        <authorList>
            <person name="Chen S."/>
            <person name="Yu Y."/>
            <person name="Wang X."/>
            <person name="Wang S."/>
            <person name="Zhang T."/>
            <person name="Zhou Y."/>
            <person name="He R."/>
            <person name="Meng N."/>
            <person name="Wang Y."/>
            <person name="Liu W."/>
            <person name="Liu Z."/>
            <person name="Liu J."/>
            <person name="Guo Q."/>
            <person name="Huang H."/>
            <person name="Sederoff R.R."/>
            <person name="Wang G."/>
            <person name="Qu G."/>
            <person name="Chen S."/>
        </authorList>
    </citation>
    <scope>NUCLEOTIDE SEQUENCE</scope>
    <source>
        <strain evidence="4">SC-2020</strain>
    </source>
</reference>
<dbReference type="Pfam" id="PF05911">
    <property type="entry name" value="FPP"/>
    <property type="match status" value="1"/>
</dbReference>
<accession>A0AAD6QTN8</accession>
<feature type="compositionally biased region" description="Basic and acidic residues" evidence="3">
    <location>
        <begin position="233"/>
        <end position="256"/>
    </location>
</feature>
<dbReference type="AlphaFoldDB" id="A0AAD6QTN8"/>
<dbReference type="PANTHER" id="PTHR31580:SF49">
    <property type="entry name" value="FILAMENT-LIKE PLANT PROTEIN 3"/>
    <property type="match status" value="1"/>
</dbReference>
<dbReference type="Proteomes" id="UP001164929">
    <property type="component" value="Chromosome 5"/>
</dbReference>
<evidence type="ECO:0000256" key="3">
    <source>
        <dbReference type="SAM" id="MobiDB-lite"/>
    </source>
</evidence>
<dbReference type="EMBL" id="JAQIZT010000005">
    <property type="protein sequence ID" value="KAJ6996473.1"/>
    <property type="molecule type" value="Genomic_DNA"/>
</dbReference>
<organism evidence="4 5">
    <name type="scientific">Populus alba x Populus x berolinensis</name>
    <dbReference type="NCBI Taxonomy" id="444605"/>
    <lineage>
        <taxon>Eukaryota</taxon>
        <taxon>Viridiplantae</taxon>
        <taxon>Streptophyta</taxon>
        <taxon>Embryophyta</taxon>
        <taxon>Tracheophyta</taxon>
        <taxon>Spermatophyta</taxon>
        <taxon>Magnoliopsida</taxon>
        <taxon>eudicotyledons</taxon>
        <taxon>Gunneridae</taxon>
        <taxon>Pentapetalae</taxon>
        <taxon>rosids</taxon>
        <taxon>fabids</taxon>
        <taxon>Malpighiales</taxon>
        <taxon>Salicaceae</taxon>
        <taxon>Saliceae</taxon>
        <taxon>Populus</taxon>
    </lineage>
</organism>
<feature type="region of interest" description="Disordered" evidence="3">
    <location>
        <begin position="105"/>
        <end position="124"/>
    </location>
</feature>
<sequence>MIFWKWKDLQLCQIRKVEISYLEAGPVSDKGNGSGKPLKEELESMINRTTELEEKLDKMEEEKFKSEMALTECQRQLETLRSQLKEADAKMGELQDLLTLANESRQAREEEIKRSDSKRKETESQLRIAEAEIKTLLSKIVSLDAEVEKERALSVENTAKSQELEDELSKLKCEVELQHEIERKRIASFNEELKITQEKELAVAASKFAECQKTISSLGLQLKSLATLEDLLDSDKSSDVSSEESKDHENGERWRLDLGNQSSDRDSEAIEVTGGALRLKNGGDREPSLSLNSSFVSEKTRSGFGKFFPRGQSRARNEN</sequence>
<proteinExistence type="inferred from homology"/>
<comment type="similarity">
    <text evidence="1">Belongs to the FPP family.</text>
</comment>
<protein>
    <recommendedName>
        <fullName evidence="6">Filament-like plant protein 3</fullName>
    </recommendedName>
</protein>